<dbReference type="EMBL" id="BMCJ01000001">
    <property type="protein sequence ID" value="GGC74551.1"/>
    <property type="molecule type" value="Genomic_DNA"/>
</dbReference>
<name>A0ABQ1NHT2_9BACI</name>
<evidence type="ECO:0000313" key="2">
    <source>
        <dbReference type="Proteomes" id="UP000619534"/>
    </source>
</evidence>
<reference evidence="2" key="1">
    <citation type="journal article" date="2019" name="Int. J. Syst. Evol. Microbiol.">
        <title>The Global Catalogue of Microorganisms (GCM) 10K type strain sequencing project: providing services to taxonomists for standard genome sequencing and annotation.</title>
        <authorList>
            <consortium name="The Broad Institute Genomics Platform"/>
            <consortium name="The Broad Institute Genome Sequencing Center for Infectious Disease"/>
            <person name="Wu L."/>
            <person name="Ma J."/>
        </authorList>
    </citation>
    <scope>NUCLEOTIDE SEQUENCE [LARGE SCALE GENOMIC DNA]</scope>
    <source>
        <strain evidence="2">CCM 7282</strain>
    </source>
</reference>
<dbReference type="RefSeq" id="WP_062444373.1">
    <property type="nucleotide sequence ID" value="NZ_BMCJ01000001.1"/>
</dbReference>
<organism evidence="1 2">
    <name type="scientific">Thalassobacillus devorans</name>
    <dbReference type="NCBI Taxonomy" id="279813"/>
    <lineage>
        <taxon>Bacteria</taxon>
        <taxon>Bacillati</taxon>
        <taxon>Bacillota</taxon>
        <taxon>Bacilli</taxon>
        <taxon>Bacillales</taxon>
        <taxon>Bacillaceae</taxon>
        <taxon>Thalassobacillus</taxon>
    </lineage>
</organism>
<sequence>MVYIIDSCFHWVGFHLVQHLLTEGKEVIGIDRVEDSKRENLYFYIGRNSRFQHFNSIQEMDRHCHQEHIEAAIRIEDSALDDEGEFGGMLLCESVETLMEGKGERLDLPPLYGEWMPRNESVVYIGKEPILFEELIQREDASYIEDFLARFLSDLTERGIAAVKEVYRMEKLADTSDREKIYSQLQNHYQRHQQFYED</sequence>
<comment type="caution">
    <text evidence="1">The sequence shown here is derived from an EMBL/GenBank/DDBJ whole genome shotgun (WGS) entry which is preliminary data.</text>
</comment>
<keyword evidence="2" id="KW-1185">Reference proteome</keyword>
<accession>A0ABQ1NHT2</accession>
<dbReference type="Proteomes" id="UP000619534">
    <property type="component" value="Unassembled WGS sequence"/>
</dbReference>
<protein>
    <submittedName>
        <fullName evidence="1">Uncharacterized protein</fullName>
    </submittedName>
</protein>
<gene>
    <name evidence="1" type="ORF">GCM10007216_01480</name>
</gene>
<proteinExistence type="predicted"/>
<evidence type="ECO:0000313" key="1">
    <source>
        <dbReference type="EMBL" id="GGC74551.1"/>
    </source>
</evidence>